<dbReference type="GO" id="GO:0008270">
    <property type="term" value="F:zinc ion binding"/>
    <property type="evidence" value="ECO:0007669"/>
    <property type="project" value="UniProtKB-KW"/>
</dbReference>
<evidence type="ECO:0000256" key="6">
    <source>
        <dbReference type="SAM" id="MobiDB-lite"/>
    </source>
</evidence>
<evidence type="ECO:0000256" key="2">
    <source>
        <dbReference type="ARBA" id="ARBA00022771"/>
    </source>
</evidence>
<protein>
    <recommendedName>
        <fullName evidence="7">THAP-type domain-containing protein</fullName>
    </recommendedName>
</protein>
<dbReference type="SUPFAM" id="SSF57716">
    <property type="entry name" value="Glucocorticoid receptor-like (DNA-binding domain)"/>
    <property type="match status" value="1"/>
</dbReference>
<dbReference type="EnsemblMetazoa" id="AMAM006403-RA">
    <property type="protein sequence ID" value="AMAM006403-PA"/>
    <property type="gene ID" value="AMAM006403"/>
</dbReference>
<dbReference type="InterPro" id="IPR006612">
    <property type="entry name" value="THAP_Znf"/>
</dbReference>
<dbReference type="GO" id="GO:0003700">
    <property type="term" value="F:DNA-binding transcription factor activity"/>
    <property type="evidence" value="ECO:0007669"/>
    <property type="project" value="TreeGrafter"/>
</dbReference>
<dbReference type="Pfam" id="PF05485">
    <property type="entry name" value="THAP"/>
    <property type="match status" value="1"/>
</dbReference>
<keyword evidence="1" id="KW-0479">Metal-binding</keyword>
<dbReference type="PANTHER" id="PTHR46600:SF7">
    <property type="entry name" value="SI:DKEY-228B2.6-RELATED"/>
    <property type="match status" value="1"/>
</dbReference>
<dbReference type="GO" id="GO:0006357">
    <property type="term" value="P:regulation of transcription by RNA polymerase II"/>
    <property type="evidence" value="ECO:0007669"/>
    <property type="project" value="TreeGrafter"/>
</dbReference>
<dbReference type="InterPro" id="IPR026516">
    <property type="entry name" value="THAP1/10"/>
</dbReference>
<evidence type="ECO:0000313" key="9">
    <source>
        <dbReference type="Proteomes" id="UP000075901"/>
    </source>
</evidence>
<sequence>MRNCYVYKCDRQHKDDPKRTMFNVPKDPQKFEEWRQALPNHRPLQPHDRVCEKHFKTTDIQRDWTYQIEGKTKKLMRTKPVLRPDAIPCIFNVMKPDDETVTTGKKRRKKSPERSEEDIILLVESTSQRPAEEPVEREQQSVVILMEESELMDVNKRDESGVVELLAADMDVVEKESIFGELYDNIFEVELPSTLWGVHREPDRAFVAFSRFGWCPKDGNATSTVSLLIDCSLECRAWYDGKLALGKDLTTQLATFRSDEKGNPVQLNMSIVTKLLDNLEQYAAREELVDVAKVKESLEDCLRGEPVEESSNMPSTNDGTSRDEGSISNKEQE</sequence>
<dbReference type="GO" id="GO:0000978">
    <property type="term" value="F:RNA polymerase II cis-regulatory region sequence-specific DNA binding"/>
    <property type="evidence" value="ECO:0007669"/>
    <property type="project" value="TreeGrafter"/>
</dbReference>
<reference evidence="8" key="2">
    <citation type="submission" date="2020-05" db="UniProtKB">
        <authorList>
            <consortium name="EnsemblMetazoa"/>
        </authorList>
    </citation>
    <scope>IDENTIFICATION</scope>
    <source>
        <strain evidence="8">maculatus3</strain>
    </source>
</reference>
<evidence type="ECO:0000256" key="1">
    <source>
        <dbReference type="ARBA" id="ARBA00022723"/>
    </source>
</evidence>
<keyword evidence="4 5" id="KW-0238">DNA-binding</keyword>
<dbReference type="PROSITE" id="PS50950">
    <property type="entry name" value="ZF_THAP"/>
    <property type="match status" value="1"/>
</dbReference>
<evidence type="ECO:0000256" key="4">
    <source>
        <dbReference type="ARBA" id="ARBA00023125"/>
    </source>
</evidence>
<dbReference type="Proteomes" id="UP000075901">
    <property type="component" value="Unassembled WGS sequence"/>
</dbReference>
<name>A0A182SGN7_9DIPT</name>
<proteinExistence type="predicted"/>
<evidence type="ECO:0000256" key="5">
    <source>
        <dbReference type="PROSITE-ProRule" id="PRU00309"/>
    </source>
</evidence>
<accession>A0A182SGN7</accession>
<keyword evidence="3" id="KW-0862">Zinc</keyword>
<dbReference type="SMART" id="SM00980">
    <property type="entry name" value="THAP"/>
    <property type="match status" value="1"/>
</dbReference>
<keyword evidence="2 5" id="KW-0863">Zinc-finger</keyword>
<keyword evidence="9" id="KW-1185">Reference proteome</keyword>
<reference evidence="9" key="1">
    <citation type="submission" date="2013-09" db="EMBL/GenBank/DDBJ databases">
        <title>The Genome Sequence of Anopheles maculatus species B.</title>
        <authorList>
            <consortium name="The Broad Institute Genomics Platform"/>
            <person name="Neafsey D.E."/>
            <person name="Besansky N."/>
            <person name="Howell P."/>
            <person name="Walton C."/>
            <person name="Young S.K."/>
            <person name="Zeng Q."/>
            <person name="Gargeya S."/>
            <person name="Fitzgerald M."/>
            <person name="Haas B."/>
            <person name="Abouelleil A."/>
            <person name="Allen A.W."/>
            <person name="Alvarado L."/>
            <person name="Arachchi H.M."/>
            <person name="Berlin A.M."/>
            <person name="Chapman S.B."/>
            <person name="Gainer-Dewar J."/>
            <person name="Goldberg J."/>
            <person name="Griggs A."/>
            <person name="Gujja S."/>
            <person name="Hansen M."/>
            <person name="Howarth C."/>
            <person name="Imamovic A."/>
            <person name="Ireland A."/>
            <person name="Larimer J."/>
            <person name="McCowan C."/>
            <person name="Murphy C."/>
            <person name="Pearson M."/>
            <person name="Poon T.W."/>
            <person name="Priest M."/>
            <person name="Roberts A."/>
            <person name="Saif S."/>
            <person name="Shea T."/>
            <person name="Sisk P."/>
            <person name="Sykes S."/>
            <person name="Wortman J."/>
            <person name="Nusbaum C."/>
            <person name="Birren B."/>
        </authorList>
    </citation>
    <scope>NUCLEOTIDE SEQUENCE [LARGE SCALE GENOMIC DNA]</scope>
    <source>
        <strain evidence="9">maculatus3</strain>
    </source>
</reference>
<feature type="compositionally biased region" description="Polar residues" evidence="6">
    <location>
        <begin position="309"/>
        <end position="319"/>
    </location>
</feature>
<evidence type="ECO:0000256" key="3">
    <source>
        <dbReference type="ARBA" id="ARBA00022833"/>
    </source>
</evidence>
<dbReference type="PANTHER" id="PTHR46600">
    <property type="entry name" value="THAP DOMAIN-CONTAINING"/>
    <property type="match status" value="1"/>
</dbReference>
<evidence type="ECO:0000313" key="8">
    <source>
        <dbReference type="EnsemblMetazoa" id="AMAM006403-PA"/>
    </source>
</evidence>
<dbReference type="VEuPathDB" id="VectorBase:AMAM006403"/>
<dbReference type="Gene3D" id="6.20.210.20">
    <property type="entry name" value="THAP domain"/>
    <property type="match status" value="1"/>
</dbReference>
<feature type="compositionally biased region" description="Basic and acidic residues" evidence="6">
    <location>
        <begin position="320"/>
        <end position="333"/>
    </location>
</feature>
<feature type="region of interest" description="Disordered" evidence="6">
    <location>
        <begin position="302"/>
        <end position="333"/>
    </location>
</feature>
<dbReference type="AlphaFoldDB" id="A0A182SGN7"/>
<organism evidence="8 9">
    <name type="scientific">Anopheles maculatus</name>
    <dbReference type="NCBI Taxonomy" id="74869"/>
    <lineage>
        <taxon>Eukaryota</taxon>
        <taxon>Metazoa</taxon>
        <taxon>Ecdysozoa</taxon>
        <taxon>Arthropoda</taxon>
        <taxon>Hexapoda</taxon>
        <taxon>Insecta</taxon>
        <taxon>Pterygota</taxon>
        <taxon>Neoptera</taxon>
        <taxon>Endopterygota</taxon>
        <taxon>Diptera</taxon>
        <taxon>Nematocera</taxon>
        <taxon>Culicoidea</taxon>
        <taxon>Culicidae</taxon>
        <taxon>Anophelinae</taxon>
        <taxon>Anopheles</taxon>
        <taxon>Anopheles maculatus group</taxon>
    </lineage>
</organism>
<dbReference type="InterPro" id="IPR038441">
    <property type="entry name" value="THAP_Znf_sf"/>
</dbReference>
<dbReference type="SMART" id="SM00692">
    <property type="entry name" value="DM3"/>
    <property type="match status" value="1"/>
</dbReference>
<feature type="domain" description="THAP-type" evidence="7">
    <location>
        <begin position="1"/>
        <end position="91"/>
    </location>
</feature>
<dbReference type="GO" id="GO:0005634">
    <property type="term" value="C:nucleus"/>
    <property type="evidence" value="ECO:0007669"/>
    <property type="project" value="TreeGrafter"/>
</dbReference>
<evidence type="ECO:0000259" key="7">
    <source>
        <dbReference type="PROSITE" id="PS50950"/>
    </source>
</evidence>